<reference evidence="3" key="1">
    <citation type="submission" date="2016-11" db="UniProtKB">
        <authorList>
            <consortium name="WormBaseParasite"/>
        </authorList>
    </citation>
    <scope>IDENTIFICATION</scope>
</reference>
<proteinExistence type="predicted"/>
<dbReference type="AlphaFoldDB" id="A0A1I7Y3R3"/>
<organism evidence="2 3">
    <name type="scientific">Steinernema glaseri</name>
    <dbReference type="NCBI Taxonomy" id="37863"/>
    <lineage>
        <taxon>Eukaryota</taxon>
        <taxon>Metazoa</taxon>
        <taxon>Ecdysozoa</taxon>
        <taxon>Nematoda</taxon>
        <taxon>Chromadorea</taxon>
        <taxon>Rhabditida</taxon>
        <taxon>Tylenchina</taxon>
        <taxon>Panagrolaimomorpha</taxon>
        <taxon>Strongyloidoidea</taxon>
        <taxon>Steinernematidae</taxon>
        <taxon>Steinernema</taxon>
    </lineage>
</organism>
<evidence type="ECO:0000256" key="1">
    <source>
        <dbReference type="SAM" id="MobiDB-lite"/>
    </source>
</evidence>
<feature type="compositionally biased region" description="Basic residues" evidence="1">
    <location>
        <begin position="9"/>
        <end position="18"/>
    </location>
</feature>
<accession>A0A1I7Y3R3</accession>
<evidence type="ECO:0000313" key="2">
    <source>
        <dbReference type="Proteomes" id="UP000095287"/>
    </source>
</evidence>
<dbReference type="Proteomes" id="UP000095287">
    <property type="component" value="Unplaced"/>
</dbReference>
<keyword evidence="2" id="KW-1185">Reference proteome</keyword>
<feature type="region of interest" description="Disordered" evidence="1">
    <location>
        <begin position="1"/>
        <end position="28"/>
    </location>
</feature>
<sequence length="167" mass="18266">MRQGSRGQAARRRVRRSSSRGPDAILTTTRPLQNALRLGVVHSRSVDQGDKQKCATPREIFERGERDAVLEEVAFYEASWPRPTEALCALKSIVSSPAIAVPSWPQAARNLGAADDNTLTMFQNGLHRDRDEQCQMKGAAEETTVNSSSGEGTCRLWLTAVPISAVC</sequence>
<name>A0A1I7Y3R3_9BILA</name>
<protein>
    <submittedName>
        <fullName evidence="3">Uncharacterized protein</fullName>
    </submittedName>
</protein>
<dbReference type="WBParaSite" id="L893_g12427.t1">
    <property type="protein sequence ID" value="L893_g12427.t1"/>
    <property type="gene ID" value="L893_g12427"/>
</dbReference>
<evidence type="ECO:0000313" key="3">
    <source>
        <dbReference type="WBParaSite" id="L893_g12427.t1"/>
    </source>
</evidence>